<name>A0AAD1BZG2_METFU</name>
<dbReference type="InterPro" id="IPR010732">
    <property type="entry name" value="T6SS_TssG-like"/>
</dbReference>
<organism evidence="1 2">
    <name type="scientific">Metapseudomonas furukawaii</name>
    <name type="common">Pseudomonas furukawaii</name>
    <dbReference type="NCBI Taxonomy" id="1149133"/>
    <lineage>
        <taxon>Bacteria</taxon>
        <taxon>Pseudomonadati</taxon>
        <taxon>Pseudomonadota</taxon>
        <taxon>Gammaproteobacteria</taxon>
        <taxon>Pseudomonadales</taxon>
        <taxon>Pseudomonadaceae</taxon>
        <taxon>Metapseudomonas</taxon>
    </lineage>
</organism>
<protein>
    <submittedName>
        <fullName evidence="1">Uncharacterized protein ImpH/VasB</fullName>
    </submittedName>
</protein>
<dbReference type="AlphaFoldDB" id="A0AAD1BZG2"/>
<dbReference type="Proteomes" id="UP000218554">
    <property type="component" value="Chromosome"/>
</dbReference>
<evidence type="ECO:0000313" key="2">
    <source>
        <dbReference type="Proteomes" id="UP000218554"/>
    </source>
</evidence>
<reference evidence="2" key="1">
    <citation type="submission" date="2015-05" db="EMBL/GenBank/DDBJ databases">
        <title>Draft genome sequencing of a biphenyl-degrading bacterium, Pseudomonas balearica KF707 (=NBRC110670).</title>
        <authorList>
            <person name="Kimura N."/>
            <person name="Hirose J."/>
            <person name="Watanabe T."/>
            <person name="Suenaga H."/>
            <person name="Fujihara H."/>
            <person name="Noguchi M."/>
            <person name="Hashimoto M."/>
            <person name="Shimodaira J."/>
            <person name="Tsuchikane K."/>
            <person name="Hosoyama A."/>
            <person name="Yamazoe A."/>
            <person name="Fujita N."/>
            <person name="Furukawa K."/>
        </authorList>
    </citation>
    <scope>NUCLEOTIDE SEQUENCE [LARGE SCALE GENOMIC DNA]</scope>
    <source>
        <strain evidence="2">DSM 10086 / NBRC 110670 / KF707</strain>
    </source>
</reference>
<dbReference type="NCBIfam" id="TIGR03347">
    <property type="entry name" value="VI_chp_1"/>
    <property type="match status" value="1"/>
</dbReference>
<dbReference type="RefSeq" id="WP_003448300.1">
    <property type="nucleotide sequence ID" value="NZ_AJMR01000020.1"/>
</dbReference>
<reference evidence="1 2" key="2">
    <citation type="journal article" date="2017" name="Int. J. Syst. Evol. Microbiol.">
        <title>Pseudomonas furukawaii sp. nov., a polychlorinated biphenyl-degrading bacterium isolated from biphenyl-contaminated soil in Japan.</title>
        <authorList>
            <person name="Kimura N."/>
            <person name="Watanabe T."/>
            <person name="Suenaga H."/>
            <person name="Fujihara H."/>
            <person name="Futagami T."/>
            <person name="Goto M."/>
            <person name="Hanada S."/>
            <person name="Hirose J."/>
        </authorList>
    </citation>
    <scope>NUCLEOTIDE SEQUENCE [LARGE SCALE GENOMIC DNA]</scope>
    <source>
        <strain evidence="2">DSM 10086 / NBRC 110670 / KF707</strain>
    </source>
</reference>
<proteinExistence type="predicted"/>
<dbReference type="PANTHER" id="PTHR35564:SF4">
    <property type="entry name" value="CYTOPLASMIC PROTEIN"/>
    <property type="match status" value="1"/>
</dbReference>
<evidence type="ECO:0000313" key="1">
    <source>
        <dbReference type="EMBL" id="BAU74749.1"/>
    </source>
</evidence>
<keyword evidence="2" id="KW-1185">Reference proteome</keyword>
<accession>A0AAD1BZG2</accession>
<dbReference type="KEGG" id="pfuw:KF707C_30610"/>
<gene>
    <name evidence="1" type="ORF">KF707C_30610</name>
</gene>
<dbReference type="EMBL" id="AP014862">
    <property type="protein sequence ID" value="BAU74749.1"/>
    <property type="molecule type" value="Genomic_DNA"/>
</dbReference>
<sequence>MAATGRHAPLPLSRQLRDRPQSFELLQALLLLERERPDSEPLGRGSAPQGEALRLRGPLTPTFAASQVERLDESPGEPPSLTTPVFGLGGPDGPLPYAYQEWLQQRARQKDHAPAEFLDLFQHRLLSLLYRVLGKHRLALGFRAPADSPVQAQLLALCGLLPEALRNRLALPDSALTARSALFAGGRRSLAGFAVLVRHQFAVATRYEAYQGGWRDIPPASRSRLQRGGRNLGLGRDAVAGTRVWDEHAGIRLILGPLDDERARELLPGGRDHARLASLAAFYFGPDLDCTLSLLVRPGPALRLDRSQPPRLNWSGALQLRSDSPLRIDTRLQQRETA</sequence>
<dbReference type="PANTHER" id="PTHR35564">
    <property type="match status" value="1"/>
</dbReference>
<dbReference type="Pfam" id="PF06996">
    <property type="entry name" value="T6SS_TssG"/>
    <property type="match status" value="1"/>
</dbReference>